<sequence length="394" mass="45147">MSRIRRPRSHRFLRSHRFFRRFRRSTEALFSPGNLVSLIPHGGEFFPTLFSALDKARESICLEFYIVRDDSTGRRLAERLLAAAGRGVQVLLLYDYIGSFETPNAYFRKLEKGGVCCAPFNPPPFRRGIAWFDKRDHRKMAIIDGRLAFVGGMNIADEYDGFGEDHGRWRDVALSLDGPAARQLQRLFLESWVDETGTKPLTTPEVAQPWAGRDQVLIVSGGPHHTRSYIRSAFRMAIAGATSIIRIANPYFIPGPRVVRSLLRAARRGIRIQLMLPARNDVPLVKLVSRSSYAPLLKAGIEIYEREKTMLHAKVMLIDDYWSVIGSANLDQRSFHRNYEVNVIVDSHEFGRQAAAMFATDLALSRRIRLDEHERRGWFIRLLERLCSTVSWFL</sequence>
<evidence type="ECO:0000256" key="3">
    <source>
        <dbReference type="ARBA" id="ARBA00022679"/>
    </source>
</evidence>
<accession>A0A562V722</accession>
<dbReference type="GO" id="GO:0032049">
    <property type="term" value="P:cardiolipin biosynthetic process"/>
    <property type="evidence" value="ECO:0007669"/>
    <property type="project" value="UniProtKB-UniRule"/>
</dbReference>
<keyword evidence="7" id="KW-0472">Membrane</keyword>
<name>A0A562V722_9BACT</name>
<dbReference type="InterPro" id="IPR022924">
    <property type="entry name" value="Cardiolipin_synthase"/>
</dbReference>
<gene>
    <name evidence="10" type="ORF">JN12_03800</name>
</gene>
<dbReference type="EMBL" id="VLLN01000038">
    <property type="protein sequence ID" value="TWJ13548.1"/>
    <property type="molecule type" value="Genomic_DNA"/>
</dbReference>
<keyword evidence="4" id="KW-0812">Transmembrane</keyword>
<dbReference type="InterPro" id="IPR001736">
    <property type="entry name" value="PLipase_D/transphosphatidylase"/>
</dbReference>
<dbReference type="PANTHER" id="PTHR21248:SF22">
    <property type="entry name" value="PHOSPHOLIPASE D"/>
    <property type="match status" value="1"/>
</dbReference>
<evidence type="ECO:0000256" key="8">
    <source>
        <dbReference type="NCBIfam" id="TIGR04265"/>
    </source>
</evidence>
<dbReference type="Gene3D" id="3.30.870.10">
    <property type="entry name" value="Endonuclease Chain A"/>
    <property type="match status" value="2"/>
</dbReference>
<dbReference type="CDD" id="cd09159">
    <property type="entry name" value="PLDc_ybhO_like_2"/>
    <property type="match status" value="1"/>
</dbReference>
<dbReference type="OrthoDB" id="9762009at2"/>
<evidence type="ECO:0000256" key="7">
    <source>
        <dbReference type="ARBA" id="ARBA00023136"/>
    </source>
</evidence>
<comment type="caution">
    <text evidence="10">The sequence shown here is derived from an EMBL/GenBank/DDBJ whole genome shotgun (WGS) entry which is preliminary data.</text>
</comment>
<dbReference type="PANTHER" id="PTHR21248">
    <property type="entry name" value="CARDIOLIPIN SYNTHASE"/>
    <property type="match status" value="1"/>
</dbReference>
<dbReference type="NCBIfam" id="TIGR04265">
    <property type="entry name" value="bac_cardiolipin"/>
    <property type="match status" value="1"/>
</dbReference>
<evidence type="ECO:0000256" key="5">
    <source>
        <dbReference type="ARBA" id="ARBA00022737"/>
    </source>
</evidence>
<evidence type="ECO:0000313" key="11">
    <source>
        <dbReference type="Proteomes" id="UP000319449"/>
    </source>
</evidence>
<dbReference type="SUPFAM" id="SSF56024">
    <property type="entry name" value="Phospholipase D/nuclease"/>
    <property type="match status" value="2"/>
</dbReference>
<keyword evidence="11" id="KW-1185">Reference proteome</keyword>
<comment type="subcellular location">
    <subcellularLocation>
        <location evidence="1">Cell membrane</location>
    </subcellularLocation>
</comment>
<dbReference type="GO" id="GO:0008808">
    <property type="term" value="F:cardiolipin synthase activity"/>
    <property type="evidence" value="ECO:0007669"/>
    <property type="project" value="UniProtKB-UniRule"/>
</dbReference>
<keyword evidence="2" id="KW-1003">Cell membrane</keyword>
<protein>
    <recommendedName>
        <fullName evidence="8">Cardiolipin synthase</fullName>
        <ecNumber evidence="8">2.7.8.-</ecNumber>
    </recommendedName>
</protein>
<evidence type="ECO:0000256" key="4">
    <source>
        <dbReference type="ARBA" id="ARBA00022692"/>
    </source>
</evidence>
<evidence type="ECO:0000256" key="2">
    <source>
        <dbReference type="ARBA" id="ARBA00022475"/>
    </source>
</evidence>
<dbReference type="CDD" id="cd09110">
    <property type="entry name" value="PLDc_CLS_1"/>
    <property type="match status" value="1"/>
</dbReference>
<dbReference type="Pfam" id="PF13091">
    <property type="entry name" value="PLDc_2"/>
    <property type="match status" value="2"/>
</dbReference>
<evidence type="ECO:0000313" key="10">
    <source>
        <dbReference type="EMBL" id="TWJ13548.1"/>
    </source>
</evidence>
<dbReference type="AlphaFoldDB" id="A0A562V722"/>
<organism evidence="10 11">
    <name type="scientific">Geobacter argillaceus</name>
    <dbReference type="NCBI Taxonomy" id="345631"/>
    <lineage>
        <taxon>Bacteria</taxon>
        <taxon>Pseudomonadati</taxon>
        <taxon>Thermodesulfobacteriota</taxon>
        <taxon>Desulfuromonadia</taxon>
        <taxon>Geobacterales</taxon>
        <taxon>Geobacteraceae</taxon>
        <taxon>Geobacter</taxon>
    </lineage>
</organism>
<feature type="domain" description="PLD phosphodiesterase" evidence="9">
    <location>
        <begin position="132"/>
        <end position="159"/>
    </location>
</feature>
<dbReference type="SMART" id="SM00155">
    <property type="entry name" value="PLDc"/>
    <property type="match status" value="2"/>
</dbReference>
<feature type="domain" description="PLD phosphodiesterase" evidence="9">
    <location>
        <begin position="307"/>
        <end position="334"/>
    </location>
</feature>
<evidence type="ECO:0000256" key="6">
    <source>
        <dbReference type="ARBA" id="ARBA00022989"/>
    </source>
</evidence>
<dbReference type="RefSeq" id="WP_145025731.1">
    <property type="nucleotide sequence ID" value="NZ_VLLN01000038.1"/>
</dbReference>
<reference evidence="10 11" key="1">
    <citation type="submission" date="2019-07" db="EMBL/GenBank/DDBJ databases">
        <title>Genomic Encyclopedia of Archaeal and Bacterial Type Strains, Phase II (KMG-II): from individual species to whole genera.</title>
        <authorList>
            <person name="Goeker M."/>
        </authorList>
    </citation>
    <scope>NUCLEOTIDE SEQUENCE [LARGE SCALE GENOMIC DNA]</scope>
    <source>
        <strain evidence="10 11">ATCC BAA-1139</strain>
    </source>
</reference>
<evidence type="ECO:0000256" key="1">
    <source>
        <dbReference type="ARBA" id="ARBA00004236"/>
    </source>
</evidence>
<dbReference type="GO" id="GO:0005886">
    <property type="term" value="C:plasma membrane"/>
    <property type="evidence" value="ECO:0007669"/>
    <property type="project" value="UniProtKB-SubCell"/>
</dbReference>
<proteinExistence type="predicted"/>
<dbReference type="EC" id="2.7.8.-" evidence="8"/>
<dbReference type="InterPro" id="IPR025202">
    <property type="entry name" value="PLD-like_dom"/>
</dbReference>
<evidence type="ECO:0000259" key="9">
    <source>
        <dbReference type="PROSITE" id="PS50035"/>
    </source>
</evidence>
<keyword evidence="6" id="KW-1133">Transmembrane helix</keyword>
<dbReference type="PROSITE" id="PS50035">
    <property type="entry name" value="PLD"/>
    <property type="match status" value="2"/>
</dbReference>
<dbReference type="Proteomes" id="UP000319449">
    <property type="component" value="Unassembled WGS sequence"/>
</dbReference>
<keyword evidence="5" id="KW-0677">Repeat</keyword>
<keyword evidence="3" id="KW-0808">Transferase</keyword>